<name>A0ACB8HJ79_9BRYO</name>
<evidence type="ECO:0000313" key="2">
    <source>
        <dbReference type="Proteomes" id="UP000828922"/>
    </source>
</evidence>
<gene>
    <name evidence="1" type="ORF">CY35_07G018300</name>
</gene>
<accession>A0ACB8HJ79</accession>
<comment type="caution">
    <text evidence="1">The sequence shown here is derived from an EMBL/GenBank/DDBJ whole genome shotgun (WGS) entry which is preliminary data.</text>
</comment>
<dbReference type="EMBL" id="CM038913">
    <property type="protein sequence ID" value="KAH9556287.1"/>
    <property type="molecule type" value="Genomic_DNA"/>
</dbReference>
<dbReference type="Proteomes" id="UP000828922">
    <property type="component" value="Linkage Group LG07"/>
</dbReference>
<evidence type="ECO:0000313" key="1">
    <source>
        <dbReference type="EMBL" id="KAH9556287.1"/>
    </source>
</evidence>
<protein>
    <submittedName>
        <fullName evidence="1">Uncharacterized protein</fullName>
    </submittedName>
</protein>
<reference evidence="2" key="1">
    <citation type="journal article" date="2022" name="New Phytol.">
        <title>Phylogenomic structure and speciation in an emerging model: the Sphagnum magellanicum complex (Bryophyta).</title>
        <authorList>
            <person name="Shaw A.J."/>
            <person name="Piatkowski B."/>
            <person name="Duffy A.M."/>
            <person name="Aguero B."/>
            <person name="Imwattana K."/>
            <person name="Nieto-Lugilde M."/>
            <person name="Healey A."/>
            <person name="Weston D.J."/>
            <person name="Patel M.N."/>
            <person name="Schmutz J."/>
            <person name="Grimwood J."/>
            <person name="Yavitt J.B."/>
            <person name="Hassel K."/>
            <person name="Stenoien H.K."/>
            <person name="Flatberg K.I."/>
            <person name="Bickford C.P."/>
            <person name="Hicks K.A."/>
        </authorList>
    </citation>
    <scope>NUCLEOTIDE SEQUENCE [LARGE SCALE GENOMIC DNA]</scope>
</reference>
<proteinExistence type="predicted"/>
<sequence>MQTVGFELGPGIHTYRNRQLQNPNLRQENLMALRDLLGQVNPYVNVFIQAANRIVANPEEEVRVVITAGRNHGEEVDPRRYNAPLADEVAMILPREPGEVGNRDVIVQRRYGGGLLRMSELAPSYDPLQYPLLFLAGEDGWSNGLPLQNNEARMRQRVMMAAFYGQRLHFTRELNALHYAARLFQQYIVDVAAKMEQNALNFLVHNQVKLRAELYQGLQDMLAQDANLNAAQVGRRIVLPATFHGSPRFMMQAYQDAMAIVRSLGILDVFLTFTCNPSWPEIQSELLEGQTAADRPNLVARVFQMKVKKLLQGVCKAGWFTQVIGNIWTREYQKRGLPHIHLLLIFPWAQKVTNVDDIDRLVSAELPAIENAELYETVTKCLLHGPCGPGYPNARCMVDGQHNVVFNEDDDLEAVAQRAANQQTTLTGYFAYNAANEGSRHVLYTDFPRQHVWKAREKRWAPCQCGAKAVGRMYFVPAASGERFYLRLLLTIRSGVTSFENLRTVDGIHHPTFQATCGALGLLQYDQEWDACLKEACIDHDAARLRKLFVILLLFCSPLCPEVLWERYRDEMSHDTWYRRRGEGGTLDDAYNDSLLLLEGRLAMANKSLRDFPVMPLAMAPVGIERVNPLIESELDYDREALHAHVERSLPLLNRDQDRAVASILNAVRLDQGGVFFLDGPGGSRKTFVYNILLASVHNEGHVALAVASSGIAALLLQGGRTSHSAFKIPIDVHRDSLCNVNANSDTAELIQAAKLIVWDEAPAQHRHCVEAVDRTFRYVLQQAESPFGGKVIVFRGGFRQCPPVVARGSRPTIVGAALKRSVLWTHVQVLALTENMRLRDDPASRPYAEYILRDGDGTEPSILEREVPFLPHGNAAPSAGVEIGLFPGIARKANLDGLISSVFPDLPNRYAEEGYMDGRVILTAKNVVVNEISTDIVVGMPDDEHVFFSADTVEARDDREYGIATEFLNTITLPGMPPHRLALKVGVPVILLHNLDASSGLCNGTRLIVRRLARRLIVAEIVGGSHAGTVLNIPRITTSSTGNHWPFTLLRRQFPVQLAFAMTINKAQGQTMGTVGIYLPEPVFTYGQLYVALSRATSVGNVSMHCPNEENTTNVVYTELLR</sequence>
<organism evidence="1 2">
    <name type="scientific">Sphagnum magellanicum</name>
    <dbReference type="NCBI Taxonomy" id="128215"/>
    <lineage>
        <taxon>Eukaryota</taxon>
        <taxon>Viridiplantae</taxon>
        <taxon>Streptophyta</taxon>
        <taxon>Embryophyta</taxon>
        <taxon>Bryophyta</taxon>
        <taxon>Sphagnophytina</taxon>
        <taxon>Sphagnopsida</taxon>
        <taxon>Sphagnales</taxon>
        <taxon>Sphagnaceae</taxon>
        <taxon>Sphagnum</taxon>
    </lineage>
</organism>
<keyword evidence="2" id="KW-1185">Reference proteome</keyword>